<gene>
    <name evidence="1" type="ORF">Vadar_029179</name>
</gene>
<accession>A0ACB7YH34</accession>
<protein>
    <submittedName>
        <fullName evidence="1">Uncharacterized protein</fullName>
    </submittedName>
</protein>
<sequence>MTLFSPIGRSNMVRQGYSVQILIGASDWEDHSLGKEGAERYRVHNLPNCFSCSGLHELGIAVPCSSSSAETSKLDPDSIIAVYLGQGENVRTRL</sequence>
<comment type="caution">
    <text evidence="1">The sequence shown here is derived from an EMBL/GenBank/DDBJ whole genome shotgun (WGS) entry which is preliminary data.</text>
</comment>
<dbReference type="Proteomes" id="UP000828048">
    <property type="component" value="Chromosome 8"/>
</dbReference>
<evidence type="ECO:0000313" key="2">
    <source>
        <dbReference type="Proteomes" id="UP000828048"/>
    </source>
</evidence>
<proteinExistence type="predicted"/>
<keyword evidence="2" id="KW-1185">Reference proteome</keyword>
<evidence type="ECO:0000313" key="1">
    <source>
        <dbReference type="EMBL" id="KAH7852785.1"/>
    </source>
</evidence>
<organism evidence="1 2">
    <name type="scientific">Vaccinium darrowii</name>
    <dbReference type="NCBI Taxonomy" id="229202"/>
    <lineage>
        <taxon>Eukaryota</taxon>
        <taxon>Viridiplantae</taxon>
        <taxon>Streptophyta</taxon>
        <taxon>Embryophyta</taxon>
        <taxon>Tracheophyta</taxon>
        <taxon>Spermatophyta</taxon>
        <taxon>Magnoliopsida</taxon>
        <taxon>eudicotyledons</taxon>
        <taxon>Gunneridae</taxon>
        <taxon>Pentapetalae</taxon>
        <taxon>asterids</taxon>
        <taxon>Ericales</taxon>
        <taxon>Ericaceae</taxon>
        <taxon>Vaccinioideae</taxon>
        <taxon>Vaccinieae</taxon>
        <taxon>Vaccinium</taxon>
    </lineage>
</organism>
<reference evidence="1 2" key="1">
    <citation type="journal article" date="2021" name="Hortic Res">
        <title>High-quality reference genome and annotation aids understanding of berry development for evergreen blueberry (Vaccinium darrowii).</title>
        <authorList>
            <person name="Yu J."/>
            <person name="Hulse-Kemp A.M."/>
            <person name="Babiker E."/>
            <person name="Staton M."/>
        </authorList>
    </citation>
    <scope>NUCLEOTIDE SEQUENCE [LARGE SCALE GENOMIC DNA]</scope>
    <source>
        <strain evidence="2">cv. NJ 8807/NJ 8810</strain>
        <tissue evidence="1">Young leaf</tissue>
    </source>
</reference>
<dbReference type="EMBL" id="CM037158">
    <property type="protein sequence ID" value="KAH7852785.1"/>
    <property type="molecule type" value="Genomic_DNA"/>
</dbReference>
<name>A0ACB7YH34_9ERIC</name>